<name>A0A8J7RZ48_9PROT</name>
<dbReference type="Gene3D" id="3.40.190.10">
    <property type="entry name" value="Periplasmic binding protein-like II"/>
    <property type="match status" value="1"/>
</dbReference>
<evidence type="ECO:0000313" key="2">
    <source>
        <dbReference type="Proteomes" id="UP000672602"/>
    </source>
</evidence>
<dbReference type="SUPFAM" id="SSF53850">
    <property type="entry name" value="Periplasmic binding protein-like II"/>
    <property type="match status" value="1"/>
</dbReference>
<organism evidence="1 2">
    <name type="scientific">Marivibrio halodurans</name>
    <dbReference type="NCBI Taxonomy" id="2039722"/>
    <lineage>
        <taxon>Bacteria</taxon>
        <taxon>Pseudomonadati</taxon>
        <taxon>Pseudomonadota</taxon>
        <taxon>Alphaproteobacteria</taxon>
        <taxon>Rhodospirillales</taxon>
        <taxon>Rhodospirillaceae</taxon>
        <taxon>Marivibrio</taxon>
    </lineage>
</organism>
<accession>A0A8J7RZ48</accession>
<sequence>MMDSPASLFMYAMPEMEVALTRWWAGLARHLEMAGLTGVPDKLSWPEDPWAHWRDPNLLLAQTCGYPFATLLRDRVAYVVTPRYAAEGCEGPLYRSRLLARAGDRRATQGDGQQSRAILNFRGARLAFNEERSLSGYQCVRWAVADHAPGAAPFFAEEVETGAHRRSLAAVRDGGADLCAVDAVTFALIARHAPAEVSGLATVGWTRAVPGLPLVTSGNMEGGRIAGLRAAVEAALADPDLAAAREALLLSGASVVDQDDYRRIASYSGTADERLPNGLSDSRQSLANL</sequence>
<dbReference type="AlphaFoldDB" id="A0A8J7RZ48"/>
<dbReference type="RefSeq" id="WP_210680310.1">
    <property type="nucleotide sequence ID" value="NZ_JAGMWN010000001.1"/>
</dbReference>
<reference evidence="1" key="1">
    <citation type="submission" date="2021-04" db="EMBL/GenBank/DDBJ databases">
        <authorList>
            <person name="Zhang D.-C."/>
        </authorList>
    </citation>
    <scope>NUCLEOTIDE SEQUENCE</scope>
    <source>
        <strain evidence="1">CGMCC 1.15697</strain>
    </source>
</reference>
<keyword evidence="2" id="KW-1185">Reference proteome</keyword>
<dbReference type="PANTHER" id="PTHR35841">
    <property type="entry name" value="PHOSPHONATES-BINDING PERIPLASMIC PROTEIN"/>
    <property type="match status" value="1"/>
</dbReference>
<dbReference type="PANTHER" id="PTHR35841:SF1">
    <property type="entry name" value="PHOSPHONATES-BINDING PERIPLASMIC PROTEIN"/>
    <property type="match status" value="1"/>
</dbReference>
<dbReference type="Proteomes" id="UP000672602">
    <property type="component" value="Unassembled WGS sequence"/>
</dbReference>
<dbReference type="EMBL" id="JAGMWN010000001">
    <property type="protein sequence ID" value="MBP5855734.1"/>
    <property type="molecule type" value="Genomic_DNA"/>
</dbReference>
<gene>
    <name evidence="1" type="ORF">KAJ83_01840</name>
</gene>
<dbReference type="Pfam" id="PF12974">
    <property type="entry name" value="Phosphonate-bd"/>
    <property type="match status" value="1"/>
</dbReference>
<proteinExistence type="predicted"/>
<evidence type="ECO:0000313" key="1">
    <source>
        <dbReference type="EMBL" id="MBP5855734.1"/>
    </source>
</evidence>
<protein>
    <submittedName>
        <fullName evidence="1">PhnD/SsuA/transferrin family substrate-binding protein</fullName>
    </submittedName>
</protein>
<comment type="caution">
    <text evidence="1">The sequence shown here is derived from an EMBL/GenBank/DDBJ whole genome shotgun (WGS) entry which is preliminary data.</text>
</comment>